<organism evidence="3 4">
    <name type="scientific">Nocardioides koreensis</name>
    <dbReference type="NCBI Taxonomy" id="433651"/>
    <lineage>
        <taxon>Bacteria</taxon>
        <taxon>Bacillati</taxon>
        <taxon>Actinomycetota</taxon>
        <taxon>Actinomycetes</taxon>
        <taxon>Propionibacteriales</taxon>
        <taxon>Nocardioidaceae</taxon>
        <taxon>Nocardioides</taxon>
    </lineage>
</organism>
<feature type="transmembrane region" description="Helical" evidence="2">
    <location>
        <begin position="475"/>
        <end position="498"/>
    </location>
</feature>
<dbReference type="RefSeq" id="WP_344149855.1">
    <property type="nucleotide sequence ID" value="NZ_BAAAQR010000003.1"/>
</dbReference>
<feature type="transmembrane region" description="Helical" evidence="2">
    <location>
        <begin position="123"/>
        <end position="143"/>
    </location>
</feature>
<feature type="transmembrane region" description="Helical" evidence="2">
    <location>
        <begin position="286"/>
        <end position="309"/>
    </location>
</feature>
<feature type="region of interest" description="Disordered" evidence="1">
    <location>
        <begin position="229"/>
        <end position="280"/>
    </location>
</feature>
<comment type="caution">
    <text evidence="3">The sequence shown here is derived from an EMBL/GenBank/DDBJ whole genome shotgun (WGS) entry which is preliminary data.</text>
</comment>
<feature type="compositionally biased region" description="Pro residues" evidence="1">
    <location>
        <begin position="263"/>
        <end position="277"/>
    </location>
</feature>
<reference evidence="3 4" key="1">
    <citation type="journal article" date="2019" name="Int. J. Syst. Evol. Microbiol.">
        <title>The Global Catalogue of Microorganisms (GCM) 10K type strain sequencing project: providing services to taxonomists for standard genome sequencing and annotation.</title>
        <authorList>
            <consortium name="The Broad Institute Genomics Platform"/>
            <consortium name="The Broad Institute Genome Sequencing Center for Infectious Disease"/>
            <person name="Wu L."/>
            <person name="Ma J."/>
        </authorList>
    </citation>
    <scope>NUCLEOTIDE SEQUENCE [LARGE SCALE GENOMIC DNA]</scope>
    <source>
        <strain evidence="3 4">JCM 16022</strain>
    </source>
</reference>
<proteinExistence type="predicted"/>
<evidence type="ECO:0000313" key="4">
    <source>
        <dbReference type="Proteomes" id="UP001501771"/>
    </source>
</evidence>
<protein>
    <recommendedName>
        <fullName evidence="5">DUF4389 domain-containing protein</fullName>
    </recommendedName>
</protein>
<evidence type="ECO:0000256" key="2">
    <source>
        <dbReference type="SAM" id="Phobius"/>
    </source>
</evidence>
<name>A0ABN2ZK80_9ACTN</name>
<evidence type="ECO:0000256" key="1">
    <source>
        <dbReference type="SAM" id="MobiDB-lite"/>
    </source>
</evidence>
<keyword evidence="2" id="KW-0812">Transmembrane</keyword>
<feature type="compositionally biased region" description="Low complexity" evidence="1">
    <location>
        <begin position="240"/>
        <end position="262"/>
    </location>
</feature>
<dbReference type="EMBL" id="BAAAQR010000003">
    <property type="protein sequence ID" value="GAA2143430.1"/>
    <property type="molecule type" value="Genomic_DNA"/>
</dbReference>
<feature type="transmembrane region" description="Helical" evidence="2">
    <location>
        <begin position="29"/>
        <end position="55"/>
    </location>
</feature>
<evidence type="ECO:0000313" key="3">
    <source>
        <dbReference type="EMBL" id="GAA2143430.1"/>
    </source>
</evidence>
<dbReference type="Proteomes" id="UP001501771">
    <property type="component" value="Unassembled WGS sequence"/>
</dbReference>
<feature type="region of interest" description="Disordered" evidence="1">
    <location>
        <begin position="394"/>
        <end position="419"/>
    </location>
</feature>
<evidence type="ECO:0008006" key="5">
    <source>
        <dbReference type="Google" id="ProtNLM"/>
    </source>
</evidence>
<accession>A0ABN2ZK80</accession>
<dbReference type="InterPro" id="IPR025498">
    <property type="entry name" value="DUF4389"/>
</dbReference>
<sequence length="505" mass="53652">MNGYPVRVDATLDSDLSRWLWLVKWLLAIPHYFVLAFLWAAFVVLSVVAWVAILVTGRYPRAIFDFNVGVLRWSWRVAYYTYGGLGTDHYPPFSLEDRPDYPAHLEIEYPAHLSRGLALVKSWLLAIPHYLVIAFFLGTGLYVATSGDTDASRAWSGGLISLLVFVAAVVLLFTGAYPRPIFDLVLGLNRWVLRVAAYAGLMTDDYPPFRLDMGGTDPGTGVLTLSQPTAAAAAPPPVPQTTEPTTEPTTQPATPPTTQTEAGPPPGAPPPGPPARPPSRWGAGRIIAVIVGAVLAFTSLGMLAAGGLLRLADDGIRDSQGYLMSSDVEFTSPGYAATSPDVELRGGTPAVDVPERWLGTVKVEADGRTDAGVFIGIARTSDVESYLSGVARSTVRDPLGSDQNPRTDYTDGGAPKQAPQDQDIWVASADGQGQQTLTWKADEGNWTLVVMNDQGTRPVAADVSVGATIPILDDIAVGLLIAGLVGVVISAAVLIAALSRPHSGT</sequence>
<dbReference type="Pfam" id="PF14333">
    <property type="entry name" value="DUF4389"/>
    <property type="match status" value="2"/>
</dbReference>
<feature type="transmembrane region" description="Helical" evidence="2">
    <location>
        <begin position="155"/>
        <end position="177"/>
    </location>
</feature>
<keyword evidence="2" id="KW-1133">Transmembrane helix</keyword>
<keyword evidence="2" id="KW-0472">Membrane</keyword>
<gene>
    <name evidence="3" type="ORF">GCM10009844_15910</name>
</gene>
<keyword evidence="4" id="KW-1185">Reference proteome</keyword>